<dbReference type="Proteomes" id="UP001346869">
    <property type="component" value="Unassembled WGS sequence"/>
</dbReference>
<dbReference type="AlphaFoldDB" id="A0AAN7Y168"/>
<proteinExistence type="predicted"/>
<keyword evidence="2" id="KW-1185">Reference proteome</keyword>
<evidence type="ECO:0000313" key="2">
    <source>
        <dbReference type="Proteomes" id="UP001346869"/>
    </source>
</evidence>
<evidence type="ECO:0000313" key="1">
    <source>
        <dbReference type="EMBL" id="KAK5870714.1"/>
    </source>
</evidence>
<dbReference type="EMBL" id="JAUZQC010000005">
    <property type="protein sequence ID" value="KAK5870714.1"/>
    <property type="molecule type" value="Genomic_DNA"/>
</dbReference>
<organism evidence="1 2">
    <name type="scientific">Eleginops maclovinus</name>
    <name type="common">Patagonian blennie</name>
    <name type="synonym">Eleginus maclovinus</name>
    <dbReference type="NCBI Taxonomy" id="56733"/>
    <lineage>
        <taxon>Eukaryota</taxon>
        <taxon>Metazoa</taxon>
        <taxon>Chordata</taxon>
        <taxon>Craniata</taxon>
        <taxon>Vertebrata</taxon>
        <taxon>Euteleostomi</taxon>
        <taxon>Actinopterygii</taxon>
        <taxon>Neopterygii</taxon>
        <taxon>Teleostei</taxon>
        <taxon>Neoteleostei</taxon>
        <taxon>Acanthomorphata</taxon>
        <taxon>Eupercaria</taxon>
        <taxon>Perciformes</taxon>
        <taxon>Notothenioidei</taxon>
        <taxon>Eleginopidae</taxon>
        <taxon>Eleginops</taxon>
    </lineage>
</organism>
<accession>A0AAN7Y168</accession>
<name>A0AAN7Y168_ELEMC</name>
<reference evidence="1 2" key="2">
    <citation type="journal article" date="2023" name="Mol. Biol. Evol.">
        <title>Genomics of Secondarily Temperate Adaptation in the Only Non-Antarctic Icefish.</title>
        <authorList>
            <person name="Rivera-Colon A.G."/>
            <person name="Rayamajhi N."/>
            <person name="Minhas B.F."/>
            <person name="Madrigal G."/>
            <person name="Bilyk K.T."/>
            <person name="Yoon V."/>
            <person name="Hune M."/>
            <person name="Gregory S."/>
            <person name="Cheng C.H.C."/>
            <person name="Catchen J.M."/>
        </authorList>
    </citation>
    <scope>NUCLEOTIDE SEQUENCE [LARGE SCALE GENOMIC DNA]</scope>
    <source>
        <strain evidence="1">JMC-PN-2008</strain>
    </source>
</reference>
<protein>
    <submittedName>
        <fullName evidence="1">Uncharacterized protein</fullName>
    </submittedName>
</protein>
<sequence length="94" mass="10181">MPHCGVYVAWELLTGSQVGTEQQEKGGGPGVGGSTVLGPLCRDSSKTCLRWPRTGLIQTGPLVAGFWRRRRQAALAPFPHWLFSPPAYLHGKVP</sequence>
<reference evidence="1 2" key="1">
    <citation type="journal article" date="2023" name="Genes (Basel)">
        <title>Chromosome-Level Genome Assembly and Circadian Gene Repertoire of the Patagonia Blennie Eleginops maclovinus-The Closest Ancestral Proxy of Antarctic Cryonotothenioids.</title>
        <authorList>
            <person name="Cheng C.C."/>
            <person name="Rivera-Colon A.G."/>
            <person name="Minhas B.F."/>
            <person name="Wilson L."/>
            <person name="Rayamajhi N."/>
            <person name="Vargas-Chacoff L."/>
            <person name="Catchen J.M."/>
        </authorList>
    </citation>
    <scope>NUCLEOTIDE SEQUENCE [LARGE SCALE GENOMIC DNA]</scope>
    <source>
        <strain evidence="1">JMC-PN-2008</strain>
    </source>
</reference>
<comment type="caution">
    <text evidence="1">The sequence shown here is derived from an EMBL/GenBank/DDBJ whole genome shotgun (WGS) entry which is preliminary data.</text>
</comment>
<gene>
    <name evidence="1" type="ORF">PBY51_003638</name>
</gene>